<gene>
    <name evidence="1" type="ORF">Tco_0838421</name>
</gene>
<proteinExistence type="predicted"/>
<keyword evidence="2" id="KW-1185">Reference proteome</keyword>
<comment type="caution">
    <text evidence="1">The sequence shown here is derived from an EMBL/GenBank/DDBJ whole genome shotgun (WGS) entry which is preliminary data.</text>
</comment>
<sequence>MKAKLILSLGCVRHLDEVEGFQIAGFWEQGSPFAPDSETNEPPLRPYQLWKKARYEEALRKSDQMYQTCEKSSLAMTHKLDDMIELPKSQPKKTYEEDLECVMVWVEMPRCIAWDKVILDEESPEVLWIFTWTILG</sequence>
<dbReference type="EMBL" id="BQNB010012471">
    <property type="protein sequence ID" value="GJT03959.1"/>
    <property type="molecule type" value="Genomic_DNA"/>
</dbReference>
<evidence type="ECO:0000313" key="1">
    <source>
        <dbReference type="EMBL" id="GJT03959.1"/>
    </source>
</evidence>
<organism evidence="1 2">
    <name type="scientific">Tanacetum coccineum</name>
    <dbReference type="NCBI Taxonomy" id="301880"/>
    <lineage>
        <taxon>Eukaryota</taxon>
        <taxon>Viridiplantae</taxon>
        <taxon>Streptophyta</taxon>
        <taxon>Embryophyta</taxon>
        <taxon>Tracheophyta</taxon>
        <taxon>Spermatophyta</taxon>
        <taxon>Magnoliopsida</taxon>
        <taxon>eudicotyledons</taxon>
        <taxon>Gunneridae</taxon>
        <taxon>Pentapetalae</taxon>
        <taxon>asterids</taxon>
        <taxon>campanulids</taxon>
        <taxon>Asterales</taxon>
        <taxon>Asteraceae</taxon>
        <taxon>Asteroideae</taxon>
        <taxon>Anthemideae</taxon>
        <taxon>Anthemidinae</taxon>
        <taxon>Tanacetum</taxon>
    </lineage>
</organism>
<name>A0ABQ5AS97_9ASTR</name>
<evidence type="ECO:0000313" key="2">
    <source>
        <dbReference type="Proteomes" id="UP001151760"/>
    </source>
</evidence>
<reference evidence="1" key="1">
    <citation type="journal article" date="2022" name="Int. J. Mol. Sci.">
        <title>Draft Genome of Tanacetum Coccineum: Genomic Comparison of Closely Related Tanacetum-Family Plants.</title>
        <authorList>
            <person name="Yamashiro T."/>
            <person name="Shiraishi A."/>
            <person name="Nakayama K."/>
            <person name="Satake H."/>
        </authorList>
    </citation>
    <scope>NUCLEOTIDE SEQUENCE</scope>
</reference>
<accession>A0ABQ5AS97</accession>
<reference evidence="1" key="2">
    <citation type="submission" date="2022-01" db="EMBL/GenBank/DDBJ databases">
        <authorList>
            <person name="Yamashiro T."/>
            <person name="Shiraishi A."/>
            <person name="Satake H."/>
            <person name="Nakayama K."/>
        </authorList>
    </citation>
    <scope>NUCLEOTIDE SEQUENCE</scope>
</reference>
<dbReference type="Proteomes" id="UP001151760">
    <property type="component" value="Unassembled WGS sequence"/>
</dbReference>
<protein>
    <submittedName>
        <fullName evidence="1">Uncharacterized protein</fullName>
    </submittedName>
</protein>